<feature type="compositionally biased region" description="Polar residues" evidence="2">
    <location>
        <begin position="149"/>
        <end position="160"/>
    </location>
</feature>
<feature type="domain" description="Transglycosylase SLT" evidence="3">
    <location>
        <begin position="265"/>
        <end position="363"/>
    </location>
</feature>
<dbReference type="OrthoDB" id="92254at2"/>
<feature type="region of interest" description="Disordered" evidence="2">
    <location>
        <begin position="141"/>
        <end position="160"/>
    </location>
</feature>
<protein>
    <submittedName>
        <fullName evidence="4">Lytic transglycosylase catalytic subunit</fullName>
    </submittedName>
</protein>
<proteinExistence type="inferred from homology"/>
<dbReference type="Gene3D" id="1.10.530.10">
    <property type="match status" value="1"/>
</dbReference>
<dbReference type="InterPro" id="IPR000189">
    <property type="entry name" value="Transglyc_AS"/>
</dbReference>
<dbReference type="HOGENOM" id="CLU_709673_0_0_6"/>
<dbReference type="InterPro" id="IPR023346">
    <property type="entry name" value="Lysozyme-like_dom_sf"/>
</dbReference>
<dbReference type="SUPFAM" id="SSF53955">
    <property type="entry name" value="Lysozyme-like"/>
    <property type="match status" value="1"/>
</dbReference>
<dbReference type="Proteomes" id="UP000031623">
    <property type="component" value="Chromosome"/>
</dbReference>
<dbReference type="PANTHER" id="PTHR37423:SF2">
    <property type="entry name" value="MEMBRANE-BOUND LYTIC MUREIN TRANSGLYCOSYLASE C"/>
    <property type="match status" value="1"/>
</dbReference>
<dbReference type="AlphaFoldDB" id="A0A090AP19"/>
<name>A0A090AP19_9GAMM</name>
<comment type="similarity">
    <text evidence="1">Belongs to the transglycosylase Slt family.</text>
</comment>
<dbReference type="GO" id="GO:0000270">
    <property type="term" value="P:peptidoglycan metabolic process"/>
    <property type="evidence" value="ECO:0007669"/>
    <property type="project" value="InterPro"/>
</dbReference>
<feature type="compositionally biased region" description="Polar residues" evidence="2">
    <location>
        <begin position="240"/>
        <end position="251"/>
    </location>
</feature>
<dbReference type="CDD" id="cd00254">
    <property type="entry name" value="LT-like"/>
    <property type="match status" value="1"/>
</dbReference>
<dbReference type="PANTHER" id="PTHR37423">
    <property type="entry name" value="SOLUBLE LYTIC MUREIN TRANSGLYCOSYLASE-RELATED"/>
    <property type="match status" value="1"/>
</dbReference>
<organism evidence="4 5">
    <name type="scientific">Thioploca ingrica</name>
    <dbReference type="NCBI Taxonomy" id="40754"/>
    <lineage>
        <taxon>Bacteria</taxon>
        <taxon>Pseudomonadati</taxon>
        <taxon>Pseudomonadota</taxon>
        <taxon>Gammaproteobacteria</taxon>
        <taxon>Thiotrichales</taxon>
        <taxon>Thiotrichaceae</taxon>
        <taxon>Thioploca</taxon>
    </lineage>
</organism>
<feature type="region of interest" description="Disordered" evidence="2">
    <location>
        <begin position="224"/>
        <end position="257"/>
    </location>
</feature>
<keyword evidence="5" id="KW-1185">Reference proteome</keyword>
<evidence type="ECO:0000313" key="4">
    <source>
        <dbReference type="EMBL" id="BAP57962.1"/>
    </source>
</evidence>
<evidence type="ECO:0000256" key="1">
    <source>
        <dbReference type="ARBA" id="ARBA00007734"/>
    </source>
</evidence>
<evidence type="ECO:0000259" key="3">
    <source>
        <dbReference type="Pfam" id="PF01464"/>
    </source>
</evidence>
<dbReference type="GO" id="GO:0016020">
    <property type="term" value="C:membrane"/>
    <property type="evidence" value="ECO:0007669"/>
    <property type="project" value="InterPro"/>
</dbReference>
<accession>A0A090AP19</accession>
<dbReference type="GO" id="GO:0008933">
    <property type="term" value="F:peptidoglycan lytic transglycosylase activity"/>
    <property type="evidence" value="ECO:0007669"/>
    <property type="project" value="InterPro"/>
</dbReference>
<evidence type="ECO:0000256" key="2">
    <source>
        <dbReference type="SAM" id="MobiDB-lite"/>
    </source>
</evidence>
<sequence>MPRKLVLVLAITSLSACSHTYKPEQISFISKPLPTHVAFRSCDHSNEENCTRSNQNELKSSVTLAESVQLPKRASFQTETQTATKPEKIISPKTTVEIAKQKTTISPKVKANLIEPQRGTIQTREIKAVAEFPTTVLQRTKPPDIADANSPTVFNTPHLNPRSGNSKICLGTPAKSRLALHPNWDSLKKIEINQAIFKQLFISEPSADDIAAINNILFDEGEVTTRDNSEKQAIDPRNYDPNQTDQTQSSGAAKPRGNYKNYGSLIQEIAEQTQVDPALLHAIIQAESSYNPHARSPRGAVGLMQLMPATGRRFGVRNLTDPIANVYAGARYLRYLLELFDNNKKLAIAGYNAGEYAVKRHGNKIPPYRQTQQYVNKVMSLYEVHRDNM</sequence>
<dbReference type="InterPro" id="IPR008258">
    <property type="entry name" value="Transglycosylase_SLT_dom_1"/>
</dbReference>
<dbReference type="PROSITE" id="PS51257">
    <property type="entry name" value="PROKAR_LIPOPROTEIN"/>
    <property type="match status" value="1"/>
</dbReference>
<reference evidence="4 5" key="1">
    <citation type="journal article" date="2014" name="ISME J.">
        <title>Ecophysiology of Thioploca ingrica as revealed by the complete genome sequence supplemented with proteomic evidence.</title>
        <authorList>
            <person name="Kojima H."/>
            <person name="Ogura Y."/>
            <person name="Yamamoto N."/>
            <person name="Togashi T."/>
            <person name="Mori H."/>
            <person name="Watanabe T."/>
            <person name="Nemoto F."/>
            <person name="Kurokawa K."/>
            <person name="Hayashi T."/>
            <person name="Fukui M."/>
        </authorList>
    </citation>
    <scope>NUCLEOTIDE SEQUENCE [LARGE SCALE GENOMIC DNA]</scope>
</reference>
<dbReference type="EMBL" id="AP014633">
    <property type="protein sequence ID" value="BAP57962.1"/>
    <property type="molecule type" value="Genomic_DNA"/>
</dbReference>
<feature type="compositionally biased region" description="Basic and acidic residues" evidence="2">
    <location>
        <begin position="224"/>
        <end position="238"/>
    </location>
</feature>
<dbReference type="KEGG" id="tig:THII_3665"/>
<evidence type="ECO:0000313" key="5">
    <source>
        <dbReference type="Proteomes" id="UP000031623"/>
    </source>
</evidence>
<gene>
    <name evidence="4" type="ORF">THII_3665</name>
</gene>
<dbReference type="Pfam" id="PF01464">
    <property type="entry name" value="SLT"/>
    <property type="match status" value="1"/>
</dbReference>
<dbReference type="PROSITE" id="PS00922">
    <property type="entry name" value="TRANSGLYCOSYLASE"/>
    <property type="match status" value="1"/>
</dbReference>